<gene>
    <name evidence="1" type="ORF">L5014_24825</name>
</gene>
<evidence type="ECO:0000313" key="2">
    <source>
        <dbReference type="Proteomes" id="UP001139308"/>
    </source>
</evidence>
<name>A0A9X1RTG5_9BURK</name>
<evidence type="ECO:0000313" key="1">
    <source>
        <dbReference type="EMBL" id="MCG5076550.1"/>
    </source>
</evidence>
<dbReference type="EMBL" id="JAKLJA010000025">
    <property type="protein sequence ID" value="MCG5076550.1"/>
    <property type="molecule type" value="Genomic_DNA"/>
</dbReference>
<keyword evidence="2" id="KW-1185">Reference proteome</keyword>
<dbReference type="AlphaFoldDB" id="A0A9X1RTG5"/>
<dbReference type="Proteomes" id="UP001139308">
    <property type="component" value="Unassembled WGS sequence"/>
</dbReference>
<protein>
    <submittedName>
        <fullName evidence="1">Uncharacterized protein</fullName>
    </submittedName>
</protein>
<comment type="caution">
    <text evidence="1">The sequence shown here is derived from an EMBL/GenBank/DDBJ whole genome shotgun (WGS) entry which is preliminary data.</text>
</comment>
<accession>A0A9X1RTG5</accession>
<organism evidence="1 2">
    <name type="scientific">Paraburkholderia tagetis</name>
    <dbReference type="NCBI Taxonomy" id="2913261"/>
    <lineage>
        <taxon>Bacteria</taxon>
        <taxon>Pseudomonadati</taxon>
        <taxon>Pseudomonadota</taxon>
        <taxon>Betaproteobacteria</taxon>
        <taxon>Burkholderiales</taxon>
        <taxon>Burkholderiaceae</taxon>
        <taxon>Paraburkholderia</taxon>
    </lineage>
</organism>
<dbReference type="RefSeq" id="WP_238466474.1">
    <property type="nucleotide sequence ID" value="NZ_JAKLJA010000025.1"/>
</dbReference>
<sequence length="57" mass="6348">MRARTGSNRQYNLHSLIDACKVIGVESYRYLITSCSALPLTTIADNEALVPWPLDLP</sequence>
<reference evidence="1" key="1">
    <citation type="submission" date="2022-01" db="EMBL/GenBank/DDBJ databases">
        <title>Genome sequence and assembly of Parabukholderia sp. RG36.</title>
        <authorList>
            <person name="Chhetri G."/>
        </authorList>
    </citation>
    <scope>NUCLEOTIDE SEQUENCE</scope>
    <source>
        <strain evidence="1">RG36</strain>
    </source>
</reference>
<proteinExistence type="predicted"/>